<feature type="domain" description="Phosphoribosyltransferase" evidence="3">
    <location>
        <begin position="17"/>
        <end position="144"/>
    </location>
</feature>
<dbReference type="RefSeq" id="WP_192819682.1">
    <property type="nucleotide sequence ID" value="NZ_CP062310.1"/>
</dbReference>
<dbReference type="KEGG" id="thel:IG193_04450"/>
<evidence type="ECO:0000313" key="5">
    <source>
        <dbReference type="Proteomes" id="UP000594121"/>
    </source>
</evidence>
<dbReference type="InterPro" id="IPR000836">
    <property type="entry name" value="PRTase_dom"/>
</dbReference>
<dbReference type="EMBL" id="CP062310">
    <property type="protein sequence ID" value="QOJ79710.1"/>
    <property type="molecule type" value="Genomic_DNA"/>
</dbReference>
<dbReference type="GO" id="GO:0016757">
    <property type="term" value="F:glycosyltransferase activity"/>
    <property type="evidence" value="ECO:0007669"/>
    <property type="project" value="UniProtKB-KW"/>
</dbReference>
<dbReference type="InParanoid" id="A0A7L9FIW2"/>
<keyword evidence="1 4" id="KW-0328">Glycosyltransferase</keyword>
<keyword evidence="2 4" id="KW-0808">Transferase</keyword>
<dbReference type="FunCoup" id="A0A7L9FIW2">
    <property type="interactions" value="76"/>
</dbReference>
<dbReference type="SUPFAM" id="SSF53271">
    <property type="entry name" value="PRTase-like"/>
    <property type="match status" value="1"/>
</dbReference>
<evidence type="ECO:0000256" key="2">
    <source>
        <dbReference type="ARBA" id="ARBA00022679"/>
    </source>
</evidence>
<protein>
    <submittedName>
        <fullName evidence="4">Phosphoribosyltransferase</fullName>
    </submittedName>
</protein>
<organism evidence="4 5">
    <name type="scientific">Infirmifilum lucidum</name>
    <dbReference type="NCBI Taxonomy" id="2776706"/>
    <lineage>
        <taxon>Archaea</taxon>
        <taxon>Thermoproteota</taxon>
        <taxon>Thermoprotei</taxon>
        <taxon>Thermofilales</taxon>
        <taxon>Thermofilaceae</taxon>
        <taxon>Infirmifilum</taxon>
    </lineage>
</organism>
<proteinExistence type="predicted"/>
<dbReference type="InterPro" id="IPR029057">
    <property type="entry name" value="PRTase-like"/>
</dbReference>
<dbReference type="Proteomes" id="UP000594121">
    <property type="component" value="Chromosome"/>
</dbReference>
<evidence type="ECO:0000256" key="1">
    <source>
        <dbReference type="ARBA" id="ARBA00022676"/>
    </source>
</evidence>
<dbReference type="GeneID" id="59149120"/>
<accession>A0A7L9FIW2</accession>
<dbReference type="CDD" id="cd06223">
    <property type="entry name" value="PRTases_typeI"/>
    <property type="match status" value="1"/>
</dbReference>
<dbReference type="PANTHER" id="PTHR43363:SF2">
    <property type="entry name" value="PHOSPHORIBOSYLTRANSFERASE"/>
    <property type="match status" value="1"/>
</dbReference>
<reference evidence="4 5" key="1">
    <citation type="submission" date="2020-10" db="EMBL/GenBank/DDBJ databases">
        <title>Thermofilum lucidum 3507LT sp. nov. a novel member of Thermofilaceae family isolated from Chile hot spring, and proposal of description order Thermofilales.</title>
        <authorList>
            <person name="Zayulina K.S."/>
            <person name="Elcheninov A.G."/>
            <person name="Toshchakov S.V."/>
            <person name="Kublanov I.V."/>
        </authorList>
    </citation>
    <scope>NUCLEOTIDE SEQUENCE [LARGE SCALE GENOMIC DNA]</scope>
    <source>
        <strain evidence="4 5">3507LT</strain>
    </source>
</reference>
<keyword evidence="5" id="KW-1185">Reference proteome</keyword>
<evidence type="ECO:0000313" key="4">
    <source>
        <dbReference type="EMBL" id="QOJ79710.1"/>
    </source>
</evidence>
<dbReference type="Pfam" id="PF00156">
    <property type="entry name" value="Pribosyltran"/>
    <property type="match status" value="1"/>
</dbReference>
<dbReference type="AlphaFoldDB" id="A0A7L9FIW2"/>
<dbReference type="PANTHER" id="PTHR43363">
    <property type="entry name" value="HYPOXANTHINE PHOSPHORIBOSYLTRANSFERASE"/>
    <property type="match status" value="1"/>
</dbReference>
<gene>
    <name evidence="4" type="ORF">IG193_04450</name>
</gene>
<sequence length="224" mass="25894">MPRINTKLVSWEEIVNWTYELARKIEESGWKPDIAVSIARGGYVPARLLCDFLDINDLVSVQVLHWGRAAEITSVAHVKYGFQADLRGKRVLLVDDICDTGDSIVVAREYIERNYSPAEIRVAVMQWISSVAKIRPDYYVDEVKEWVWYQYPWTRAEDTTNFLEKIIGEGFKSGKTEWTYDELIGAFKEWYGIDVGDQYYRLALKRIVKSGRIALEGDKIKVVS</sequence>
<dbReference type="Gene3D" id="3.40.50.2020">
    <property type="match status" value="1"/>
</dbReference>
<name>A0A7L9FIW2_9CREN</name>
<evidence type="ECO:0000259" key="3">
    <source>
        <dbReference type="Pfam" id="PF00156"/>
    </source>
</evidence>